<accession>A0A0A8XSJ6</accession>
<reference evidence="1" key="2">
    <citation type="journal article" date="2015" name="Data Brief">
        <title>Shoot transcriptome of the giant reed, Arundo donax.</title>
        <authorList>
            <person name="Barrero R.A."/>
            <person name="Guerrero F.D."/>
            <person name="Moolhuijzen P."/>
            <person name="Goolsby J.A."/>
            <person name="Tidwell J."/>
            <person name="Bellgard S.E."/>
            <person name="Bellgard M.I."/>
        </authorList>
    </citation>
    <scope>NUCLEOTIDE SEQUENCE</scope>
    <source>
        <tissue evidence="1">Shoot tissue taken approximately 20 cm above the soil surface</tissue>
    </source>
</reference>
<dbReference type="EMBL" id="GBRH01281049">
    <property type="protein sequence ID" value="JAD16846.1"/>
    <property type="molecule type" value="Transcribed_RNA"/>
</dbReference>
<name>A0A0A8XSJ6_ARUDO</name>
<organism evidence="1">
    <name type="scientific">Arundo donax</name>
    <name type="common">Giant reed</name>
    <name type="synonym">Donax arundinaceus</name>
    <dbReference type="NCBI Taxonomy" id="35708"/>
    <lineage>
        <taxon>Eukaryota</taxon>
        <taxon>Viridiplantae</taxon>
        <taxon>Streptophyta</taxon>
        <taxon>Embryophyta</taxon>
        <taxon>Tracheophyta</taxon>
        <taxon>Spermatophyta</taxon>
        <taxon>Magnoliopsida</taxon>
        <taxon>Liliopsida</taxon>
        <taxon>Poales</taxon>
        <taxon>Poaceae</taxon>
        <taxon>PACMAD clade</taxon>
        <taxon>Arundinoideae</taxon>
        <taxon>Arundineae</taxon>
        <taxon>Arundo</taxon>
    </lineage>
</organism>
<reference evidence="1" key="1">
    <citation type="submission" date="2014-09" db="EMBL/GenBank/DDBJ databases">
        <authorList>
            <person name="Magalhaes I.L.F."/>
            <person name="Oliveira U."/>
            <person name="Santos F.R."/>
            <person name="Vidigal T.H.D.A."/>
            <person name="Brescovit A.D."/>
            <person name="Santos A.J."/>
        </authorList>
    </citation>
    <scope>NUCLEOTIDE SEQUENCE</scope>
    <source>
        <tissue evidence="1">Shoot tissue taken approximately 20 cm above the soil surface</tissue>
    </source>
</reference>
<sequence>MHDTRIQNGILIILHPARLHIYKNQEWKLYTEYSRFTINDKTYKRISEKLELKIKHKETKT</sequence>
<protein>
    <submittedName>
        <fullName evidence="1">Uncharacterized protein</fullName>
    </submittedName>
</protein>
<proteinExistence type="predicted"/>
<dbReference type="AlphaFoldDB" id="A0A0A8XSJ6"/>
<evidence type="ECO:0000313" key="1">
    <source>
        <dbReference type="EMBL" id="JAD16846.1"/>
    </source>
</evidence>